<evidence type="ECO:0000256" key="5">
    <source>
        <dbReference type="ARBA" id="ARBA00023136"/>
    </source>
</evidence>
<evidence type="ECO:0008006" key="10">
    <source>
        <dbReference type="Google" id="ProtNLM"/>
    </source>
</evidence>
<dbReference type="STRING" id="9305.ENSSHAP00000005840"/>
<comment type="similarity">
    <text evidence="2">Belongs to the MS4A family.</text>
</comment>
<dbReference type="KEGG" id="shr:105751019"/>
<dbReference type="RefSeq" id="XP_012408481.1">
    <property type="nucleotide sequence ID" value="XM_012553027.3"/>
</dbReference>
<organism evidence="8 9">
    <name type="scientific">Sarcophilus harrisii</name>
    <name type="common">Tasmanian devil</name>
    <name type="synonym">Sarcophilus laniarius</name>
    <dbReference type="NCBI Taxonomy" id="9305"/>
    <lineage>
        <taxon>Eukaryota</taxon>
        <taxon>Metazoa</taxon>
        <taxon>Chordata</taxon>
        <taxon>Craniata</taxon>
        <taxon>Vertebrata</taxon>
        <taxon>Euteleostomi</taxon>
        <taxon>Mammalia</taxon>
        <taxon>Metatheria</taxon>
        <taxon>Dasyuromorphia</taxon>
        <taxon>Dasyuridae</taxon>
        <taxon>Sarcophilus</taxon>
    </lineage>
</organism>
<evidence type="ECO:0000313" key="8">
    <source>
        <dbReference type="Ensembl" id="ENSSHAP00000005840.1"/>
    </source>
</evidence>
<dbReference type="AlphaFoldDB" id="G3VRN5"/>
<feature type="transmembrane region" description="Helical" evidence="7">
    <location>
        <begin position="115"/>
        <end position="134"/>
    </location>
</feature>
<evidence type="ECO:0000256" key="3">
    <source>
        <dbReference type="ARBA" id="ARBA00022692"/>
    </source>
</evidence>
<feature type="compositionally biased region" description="Basic and acidic residues" evidence="6">
    <location>
        <begin position="225"/>
        <end position="242"/>
    </location>
</feature>
<dbReference type="GeneID" id="105751019"/>
<dbReference type="Proteomes" id="UP000007648">
    <property type="component" value="Unassembled WGS sequence"/>
</dbReference>
<dbReference type="GO" id="GO:0005886">
    <property type="term" value="C:plasma membrane"/>
    <property type="evidence" value="ECO:0007669"/>
    <property type="project" value="TreeGrafter"/>
</dbReference>
<comment type="subcellular location">
    <subcellularLocation>
        <location evidence="1">Membrane</location>
        <topology evidence="1">Multi-pass membrane protein</topology>
    </subcellularLocation>
</comment>
<feature type="transmembrane region" description="Helical" evidence="7">
    <location>
        <begin position="167"/>
        <end position="189"/>
    </location>
</feature>
<evidence type="ECO:0000256" key="4">
    <source>
        <dbReference type="ARBA" id="ARBA00022989"/>
    </source>
</evidence>
<dbReference type="GeneTree" id="ENSGT00940000161985"/>
<dbReference type="Pfam" id="PF04103">
    <property type="entry name" value="CD20"/>
    <property type="match status" value="1"/>
</dbReference>
<keyword evidence="5 7" id="KW-0472">Membrane</keyword>
<keyword evidence="4 7" id="KW-1133">Transmembrane helix</keyword>
<dbReference type="InParanoid" id="G3VRN5"/>
<dbReference type="FunCoup" id="G3VRN5">
    <property type="interactions" value="277"/>
</dbReference>
<reference evidence="8" key="3">
    <citation type="submission" date="2025-09" db="UniProtKB">
        <authorList>
            <consortium name="Ensembl"/>
        </authorList>
    </citation>
    <scope>IDENTIFICATION</scope>
</reference>
<dbReference type="PANTHER" id="PTHR23320:SF128">
    <property type="entry name" value="MEMBRANE-SPANNING 4-DOMAINS SUBFAMILY A MEMBER 4A"/>
    <property type="match status" value="1"/>
</dbReference>
<proteinExistence type="inferred from homology"/>
<name>G3VRN5_SARHA</name>
<feature type="transmembrane region" description="Helical" evidence="7">
    <location>
        <begin position="43"/>
        <end position="67"/>
    </location>
</feature>
<evidence type="ECO:0000256" key="7">
    <source>
        <dbReference type="SAM" id="Phobius"/>
    </source>
</evidence>
<dbReference type="InterPro" id="IPR030417">
    <property type="entry name" value="MS4A"/>
</dbReference>
<evidence type="ECO:0000313" key="9">
    <source>
        <dbReference type="Proteomes" id="UP000007648"/>
    </source>
</evidence>
<reference evidence="8 9" key="1">
    <citation type="journal article" date="2011" name="Proc. Natl. Acad. Sci. U.S.A.">
        <title>Genetic diversity and population structure of the endangered marsupial Sarcophilus harrisii (Tasmanian devil).</title>
        <authorList>
            <person name="Miller W."/>
            <person name="Hayes V.M."/>
            <person name="Ratan A."/>
            <person name="Petersen D.C."/>
            <person name="Wittekindt N.E."/>
            <person name="Miller J."/>
            <person name="Walenz B."/>
            <person name="Knight J."/>
            <person name="Qi J."/>
            <person name="Zhao F."/>
            <person name="Wang Q."/>
            <person name="Bedoya-Reina O.C."/>
            <person name="Katiyar N."/>
            <person name="Tomsho L.P."/>
            <person name="Kasson L.M."/>
            <person name="Hardie R.A."/>
            <person name="Woodbridge P."/>
            <person name="Tindall E.A."/>
            <person name="Bertelsen M.F."/>
            <person name="Dixon D."/>
            <person name="Pyecroft S."/>
            <person name="Helgen K.M."/>
            <person name="Lesk A.M."/>
            <person name="Pringle T.H."/>
            <person name="Patterson N."/>
            <person name="Zhang Y."/>
            <person name="Kreiss A."/>
            <person name="Woods G.M."/>
            <person name="Jones M.E."/>
            <person name="Schuster S.C."/>
        </authorList>
    </citation>
    <scope>NUCLEOTIDE SEQUENCE [LARGE SCALE GENOMIC DNA]</scope>
</reference>
<evidence type="ECO:0000256" key="6">
    <source>
        <dbReference type="SAM" id="MobiDB-lite"/>
    </source>
</evidence>
<keyword evidence="9" id="KW-1185">Reference proteome</keyword>
<gene>
    <name evidence="8" type="primary">LOC105751019</name>
</gene>
<keyword evidence="3 7" id="KW-0812">Transmembrane</keyword>
<dbReference type="OrthoDB" id="10071849at2759"/>
<feature type="region of interest" description="Disordered" evidence="6">
    <location>
        <begin position="225"/>
        <end position="261"/>
    </location>
</feature>
<dbReference type="Ensembl" id="ENSSHAT00000005894.2">
    <property type="protein sequence ID" value="ENSSHAP00000005840.1"/>
    <property type="gene ID" value="ENSSHAG00000005095.2"/>
</dbReference>
<feature type="transmembrane region" description="Helical" evidence="7">
    <location>
        <begin position="87"/>
        <end position="103"/>
    </location>
</feature>
<dbReference type="OMA" id="AYIYNCQ"/>
<sequence length="261" mass="29352">MILSPVQSVEESTEEVVPKAKVQELKPPPPPKSRVKTFLRKELEFLGVTQTIIGLMCFFFGITHILILKYLDPKIIAFSSFSKGYPIWGGLLFTIFGFLLISLERKYIKYLVQSSLVLAILSSVIAGAGINILSSNLNETLSVLKECPNHPMGDFCFTAHFLTETAVIVLLLTVLELGIGILLPVGEIIGKLEERWIIKHRKAYQEALYEELPVYDPIGESIELETRESVPTGRKETRRESSESLQSRVYQSPEELQEPQS</sequence>
<evidence type="ECO:0000256" key="1">
    <source>
        <dbReference type="ARBA" id="ARBA00004141"/>
    </source>
</evidence>
<accession>G3VRN5</accession>
<dbReference type="eggNOG" id="ENOG502TM6F">
    <property type="taxonomic scope" value="Eukaryota"/>
</dbReference>
<dbReference type="PANTHER" id="PTHR23320">
    <property type="entry name" value="MEMBRANE-SPANNING 4-DOMAINS SUBFAMILY A MS4A -RELATED"/>
    <property type="match status" value="1"/>
</dbReference>
<protein>
    <recommendedName>
        <fullName evidence="10">Membrane spanning 4-domains A2</fullName>
    </recommendedName>
</protein>
<dbReference type="InterPro" id="IPR007237">
    <property type="entry name" value="CD20-like"/>
</dbReference>
<dbReference type="HOGENOM" id="CLU_093202_0_0_1"/>
<reference evidence="8" key="2">
    <citation type="submission" date="2025-08" db="UniProtKB">
        <authorList>
            <consortium name="Ensembl"/>
        </authorList>
    </citation>
    <scope>IDENTIFICATION</scope>
</reference>
<evidence type="ECO:0000256" key="2">
    <source>
        <dbReference type="ARBA" id="ARBA00009565"/>
    </source>
</evidence>